<proteinExistence type="predicted"/>
<evidence type="ECO:0000313" key="2">
    <source>
        <dbReference type="EMBL" id="PIP92253.1"/>
    </source>
</evidence>
<dbReference type="Proteomes" id="UP000229241">
    <property type="component" value="Unassembled WGS sequence"/>
</dbReference>
<keyword evidence="1" id="KW-0812">Transmembrane</keyword>
<keyword evidence="1" id="KW-0472">Membrane</keyword>
<sequence>MLGKKTKILLFSDYLLVFGAGLLGPLFSIYVWGQFSFWGRYIKQMSMPTKLRQQSAPPFMPM</sequence>
<reference evidence="2 3" key="1">
    <citation type="submission" date="2017-09" db="EMBL/GenBank/DDBJ databases">
        <title>Depth-based differentiation of microbial function through sediment-hosted aquifers and enrichment of novel symbionts in the deep terrestrial subsurface.</title>
        <authorList>
            <person name="Probst A.J."/>
            <person name="Ladd B."/>
            <person name="Jarett J.K."/>
            <person name="Geller-Mcgrath D.E."/>
            <person name="Sieber C.M."/>
            <person name="Emerson J.B."/>
            <person name="Anantharaman K."/>
            <person name="Thomas B.C."/>
            <person name="Malmstrom R."/>
            <person name="Stieglmeier M."/>
            <person name="Klingl A."/>
            <person name="Woyke T."/>
            <person name="Ryan C.M."/>
            <person name="Banfield J.F."/>
        </authorList>
    </citation>
    <scope>NUCLEOTIDE SEQUENCE [LARGE SCALE GENOMIC DNA]</scope>
    <source>
        <strain evidence="2">CG18_big_fil_WC_8_21_14_2_50_39_7</strain>
    </source>
</reference>
<protein>
    <submittedName>
        <fullName evidence="2">Uncharacterized protein</fullName>
    </submittedName>
</protein>
<gene>
    <name evidence="2" type="ORF">COW77_00980</name>
</gene>
<name>A0A2H0ECT1_9BACT</name>
<feature type="transmembrane region" description="Helical" evidence="1">
    <location>
        <begin position="14"/>
        <end position="38"/>
    </location>
</feature>
<dbReference type="AlphaFoldDB" id="A0A2H0ECT1"/>
<evidence type="ECO:0000313" key="3">
    <source>
        <dbReference type="Proteomes" id="UP000229241"/>
    </source>
</evidence>
<evidence type="ECO:0000256" key="1">
    <source>
        <dbReference type="SAM" id="Phobius"/>
    </source>
</evidence>
<dbReference type="EMBL" id="PCTX01000029">
    <property type="protein sequence ID" value="PIP92253.1"/>
    <property type="molecule type" value="Genomic_DNA"/>
</dbReference>
<accession>A0A2H0ECT1</accession>
<comment type="caution">
    <text evidence="2">The sequence shown here is derived from an EMBL/GenBank/DDBJ whole genome shotgun (WGS) entry which is preliminary data.</text>
</comment>
<organism evidence="2 3">
    <name type="scientific">Candidatus Wolfebacteria bacterium CG18_big_fil_WC_8_21_14_2_50_39_7</name>
    <dbReference type="NCBI Taxonomy" id="1975071"/>
    <lineage>
        <taxon>Bacteria</taxon>
        <taxon>Candidatus Wolfeibacteriota</taxon>
    </lineage>
</organism>
<keyword evidence="1" id="KW-1133">Transmembrane helix</keyword>